<evidence type="ECO:0000256" key="2">
    <source>
        <dbReference type="SAM" id="Phobius"/>
    </source>
</evidence>
<keyword evidence="2" id="KW-0812">Transmembrane</keyword>
<dbReference type="Proteomes" id="UP001183410">
    <property type="component" value="Unassembled WGS sequence"/>
</dbReference>
<accession>A0ABU2JJL3</accession>
<feature type="transmembrane region" description="Helical" evidence="2">
    <location>
        <begin position="291"/>
        <end position="310"/>
    </location>
</feature>
<dbReference type="InterPro" id="IPR048202">
    <property type="entry name" value="SCO1860-like"/>
</dbReference>
<feature type="compositionally biased region" description="Basic and acidic residues" evidence="1">
    <location>
        <begin position="264"/>
        <end position="275"/>
    </location>
</feature>
<dbReference type="PROSITE" id="PS51257">
    <property type="entry name" value="PROKAR_LIPOPROTEIN"/>
    <property type="match status" value="1"/>
</dbReference>
<evidence type="ECO:0000313" key="5">
    <source>
        <dbReference type="Proteomes" id="UP001183410"/>
    </source>
</evidence>
<dbReference type="EMBL" id="JAVREO010000001">
    <property type="protein sequence ID" value="MDT0265180.1"/>
    <property type="molecule type" value="Genomic_DNA"/>
</dbReference>
<sequence length="322" mass="32284">MYNSALRLPVSLALGAACGVLLTAPPAVADDGPGQETEGSASAAVLRTALDVSLLDGTARLPLTLALNEVHAPADAASADETLLTATLDGVADGRPFEVLAAEVASAEATVDQDAASAETALVDASVHLPGLAALPLLELTAVSARAHCPAGAAPTAETEMPATATVLGRDVTLDSSGSTEVAVPGVGQVTLTLGHREANEADAAATALDLAVEIDPLELNVATVSGRITLAEARCQAPAATEDEERPATEPAAEEQPAAEEPEGPRPDSWRESEPAADLAETGGSSNTPYLVGGALALLGVGLGTVFFARRRALGARDSRG</sequence>
<dbReference type="RefSeq" id="WP_311664184.1">
    <property type="nucleotide sequence ID" value="NZ_JAVREO010000001.1"/>
</dbReference>
<keyword evidence="2" id="KW-1133">Transmembrane helix</keyword>
<feature type="chain" id="PRO_5045571504" evidence="3">
    <location>
        <begin position="30"/>
        <end position="322"/>
    </location>
</feature>
<dbReference type="NCBIfam" id="NF041527">
    <property type="entry name" value="SCO1860_LAETG"/>
    <property type="match status" value="1"/>
</dbReference>
<reference evidence="5" key="1">
    <citation type="submission" date="2023-07" db="EMBL/GenBank/DDBJ databases">
        <title>30 novel species of actinomycetes from the DSMZ collection.</title>
        <authorList>
            <person name="Nouioui I."/>
        </authorList>
    </citation>
    <scope>NUCLEOTIDE SEQUENCE [LARGE SCALE GENOMIC DNA]</scope>
    <source>
        <strain evidence="5">DSM 44915</strain>
    </source>
</reference>
<comment type="caution">
    <text evidence="4">The sequence shown here is derived from an EMBL/GenBank/DDBJ whole genome shotgun (WGS) entry which is preliminary data.</text>
</comment>
<dbReference type="NCBIfam" id="NF041528">
    <property type="entry name" value="strep_LAETG"/>
    <property type="match status" value="1"/>
</dbReference>
<evidence type="ECO:0000256" key="1">
    <source>
        <dbReference type="SAM" id="MobiDB-lite"/>
    </source>
</evidence>
<proteinExistence type="predicted"/>
<organism evidence="4 5">
    <name type="scientific">Streptomyces chisholmiae</name>
    <dbReference type="NCBI Taxonomy" id="3075540"/>
    <lineage>
        <taxon>Bacteria</taxon>
        <taxon>Bacillati</taxon>
        <taxon>Actinomycetota</taxon>
        <taxon>Actinomycetes</taxon>
        <taxon>Kitasatosporales</taxon>
        <taxon>Streptomycetaceae</taxon>
        <taxon>Streptomyces</taxon>
    </lineage>
</organism>
<keyword evidence="2" id="KW-0472">Membrane</keyword>
<evidence type="ECO:0000256" key="3">
    <source>
        <dbReference type="SAM" id="SignalP"/>
    </source>
</evidence>
<keyword evidence="3" id="KW-0732">Signal</keyword>
<dbReference type="NCBIfam" id="TIGR01167">
    <property type="entry name" value="LPXTG_anchor"/>
    <property type="match status" value="1"/>
</dbReference>
<name>A0ABU2JJL3_9ACTN</name>
<evidence type="ECO:0000313" key="4">
    <source>
        <dbReference type="EMBL" id="MDT0265180.1"/>
    </source>
</evidence>
<keyword evidence="5" id="KW-1185">Reference proteome</keyword>
<feature type="region of interest" description="Disordered" evidence="1">
    <location>
        <begin position="236"/>
        <end position="288"/>
    </location>
</feature>
<feature type="signal peptide" evidence="3">
    <location>
        <begin position="1"/>
        <end position="29"/>
    </location>
</feature>
<protein>
    <submittedName>
        <fullName evidence="4">SCO1860 family LAETG-anchored protein</fullName>
    </submittedName>
</protein>
<gene>
    <name evidence="4" type="ORF">RM844_02630</name>
</gene>